<reference evidence="3" key="1">
    <citation type="journal article" date="2019" name="Int. J. Syst. Evol. Microbiol.">
        <title>The Global Catalogue of Microorganisms (GCM) 10K type strain sequencing project: providing services to taxonomists for standard genome sequencing and annotation.</title>
        <authorList>
            <consortium name="The Broad Institute Genomics Platform"/>
            <consortium name="The Broad Institute Genome Sequencing Center for Infectious Disease"/>
            <person name="Wu L."/>
            <person name="Ma J."/>
        </authorList>
    </citation>
    <scope>NUCLEOTIDE SEQUENCE [LARGE SCALE GENOMIC DNA]</scope>
    <source>
        <strain evidence="3">JCM 16540</strain>
    </source>
</reference>
<name>A0ABP6XUA0_9ACTN</name>
<evidence type="ECO:0000313" key="3">
    <source>
        <dbReference type="Proteomes" id="UP001500767"/>
    </source>
</evidence>
<feature type="compositionally biased region" description="Low complexity" evidence="1">
    <location>
        <begin position="48"/>
        <end position="57"/>
    </location>
</feature>
<accession>A0ABP6XUA0</accession>
<evidence type="ECO:0000313" key="2">
    <source>
        <dbReference type="EMBL" id="GAA3572113.1"/>
    </source>
</evidence>
<feature type="region of interest" description="Disordered" evidence="1">
    <location>
        <begin position="137"/>
        <end position="211"/>
    </location>
</feature>
<gene>
    <name evidence="2" type="ORF">GCM10022197_31000</name>
</gene>
<dbReference type="Proteomes" id="UP001500767">
    <property type="component" value="Unassembled WGS sequence"/>
</dbReference>
<sequence>MRPVVMGVDRIMTPGLTLRRHERPLAERRLPVDSTRPQRPSRTAGRALSSLQTSLGTGSPGDRTTSEKGSARRNRTGGRPVVMSVDRIMAPGLTLSRHERPLAERRLRVDTNFQQRPSHPVGRTLLRLQPRPVGCEQAHADRSGSVGTEPVEPGTQPPGAWLDTPVGRIMTPGLTLSRHERPLAERRLPADTRRGRRPSRTAGRAPSSYGA</sequence>
<protein>
    <submittedName>
        <fullName evidence="2">Uncharacterized protein</fullName>
    </submittedName>
</protein>
<feature type="region of interest" description="Disordered" evidence="1">
    <location>
        <begin position="17"/>
        <end position="80"/>
    </location>
</feature>
<dbReference type="EMBL" id="BAAAYR010000004">
    <property type="protein sequence ID" value="GAA3572113.1"/>
    <property type="molecule type" value="Genomic_DNA"/>
</dbReference>
<feature type="compositionally biased region" description="Low complexity" evidence="1">
    <location>
        <begin position="200"/>
        <end position="211"/>
    </location>
</feature>
<evidence type="ECO:0000256" key="1">
    <source>
        <dbReference type="SAM" id="MobiDB-lite"/>
    </source>
</evidence>
<proteinExistence type="predicted"/>
<keyword evidence="3" id="KW-1185">Reference proteome</keyword>
<organism evidence="2 3">
    <name type="scientific">Microlunatus spumicola</name>
    <dbReference type="NCBI Taxonomy" id="81499"/>
    <lineage>
        <taxon>Bacteria</taxon>
        <taxon>Bacillati</taxon>
        <taxon>Actinomycetota</taxon>
        <taxon>Actinomycetes</taxon>
        <taxon>Propionibacteriales</taxon>
        <taxon>Propionibacteriaceae</taxon>
        <taxon>Microlunatus</taxon>
    </lineage>
</organism>
<feature type="compositionally biased region" description="Basic and acidic residues" evidence="1">
    <location>
        <begin position="177"/>
        <end position="193"/>
    </location>
</feature>
<comment type="caution">
    <text evidence="2">The sequence shown here is derived from an EMBL/GenBank/DDBJ whole genome shotgun (WGS) entry which is preliminary data.</text>
</comment>